<organism evidence="7 8">
    <name type="scientific">Trypanosoma cruzi</name>
    <dbReference type="NCBI Taxonomy" id="5693"/>
    <lineage>
        <taxon>Eukaryota</taxon>
        <taxon>Discoba</taxon>
        <taxon>Euglenozoa</taxon>
        <taxon>Kinetoplastea</taxon>
        <taxon>Metakinetoplastina</taxon>
        <taxon>Trypanosomatida</taxon>
        <taxon>Trypanosomatidae</taxon>
        <taxon>Trypanosoma</taxon>
        <taxon>Schizotrypanum</taxon>
    </lineage>
</organism>
<feature type="compositionally biased region" description="Basic and acidic residues" evidence="5">
    <location>
        <begin position="850"/>
        <end position="876"/>
    </location>
</feature>
<dbReference type="VEuPathDB" id="TriTrypDB:ECC02_001634"/>
<proteinExistence type="inferred from homology"/>
<evidence type="ECO:0000313" key="7">
    <source>
        <dbReference type="EMBL" id="PWU95098.1"/>
    </source>
</evidence>
<dbReference type="VEuPathDB" id="TriTrypDB:C4B63_23g20"/>
<dbReference type="GO" id="GO:0005739">
    <property type="term" value="C:mitochondrion"/>
    <property type="evidence" value="ECO:0007669"/>
    <property type="project" value="UniProtKB-SubCell"/>
</dbReference>
<dbReference type="PROSITE" id="PS51886">
    <property type="entry name" value="TLDC"/>
    <property type="match status" value="1"/>
</dbReference>
<evidence type="ECO:0000256" key="2">
    <source>
        <dbReference type="ARBA" id="ARBA00009540"/>
    </source>
</evidence>
<feature type="region of interest" description="Disordered" evidence="5">
    <location>
        <begin position="850"/>
        <end position="877"/>
    </location>
</feature>
<dbReference type="VEuPathDB" id="TriTrypDB:C3747_13g20"/>
<reference evidence="7 8" key="1">
    <citation type="journal article" date="2018" name="Microb. Genom.">
        <title>Expanding an expanded genome: long-read sequencing of Trypanosoma cruzi.</title>
        <authorList>
            <person name="Berna L."/>
            <person name="Rodriguez M."/>
            <person name="Chiribao M.L."/>
            <person name="Parodi-Talice A."/>
            <person name="Pita S."/>
            <person name="Rijo G."/>
            <person name="Alvarez-Valin F."/>
            <person name="Robello C."/>
        </authorList>
    </citation>
    <scope>NUCLEOTIDE SEQUENCE [LARGE SCALE GENOMIC DNA]</scope>
    <source>
        <strain evidence="7 8">Dm28c</strain>
    </source>
</reference>
<evidence type="ECO:0000256" key="4">
    <source>
        <dbReference type="ARBA" id="ARBA00040604"/>
    </source>
</evidence>
<keyword evidence="3" id="KW-0496">Mitochondrion</keyword>
<dbReference type="Proteomes" id="UP000246121">
    <property type="component" value="Unassembled WGS sequence"/>
</dbReference>
<dbReference type="InterPro" id="IPR006571">
    <property type="entry name" value="TLDc_dom"/>
</dbReference>
<protein>
    <recommendedName>
        <fullName evidence="4">Oxidation resistance protein 1</fullName>
    </recommendedName>
</protein>
<dbReference type="Pfam" id="PF07534">
    <property type="entry name" value="TLD"/>
    <property type="match status" value="1"/>
</dbReference>
<dbReference type="VEuPathDB" id="TriTrypDB:Tc_MARK_3293"/>
<dbReference type="AlphaFoldDB" id="A0A2V2VIL6"/>
<dbReference type="SMART" id="SM00584">
    <property type="entry name" value="TLDc"/>
    <property type="match status" value="1"/>
</dbReference>
<evidence type="ECO:0000256" key="5">
    <source>
        <dbReference type="SAM" id="MobiDB-lite"/>
    </source>
</evidence>
<evidence type="ECO:0000256" key="1">
    <source>
        <dbReference type="ARBA" id="ARBA00004173"/>
    </source>
</evidence>
<dbReference type="VEuPathDB" id="TriTrypDB:TCSYLVIO_004499"/>
<comment type="similarity">
    <text evidence="2">Belongs to the OXR1 family.</text>
</comment>
<evidence type="ECO:0000313" key="8">
    <source>
        <dbReference type="Proteomes" id="UP000246121"/>
    </source>
</evidence>
<feature type="region of interest" description="Disordered" evidence="5">
    <location>
        <begin position="898"/>
        <end position="917"/>
    </location>
</feature>
<dbReference type="EMBL" id="PRFA01000023">
    <property type="protein sequence ID" value="PWU95098.1"/>
    <property type="molecule type" value="Genomic_DNA"/>
</dbReference>
<dbReference type="PANTHER" id="PTHR23354">
    <property type="entry name" value="NUCLEOLAR PROTEIN 7/ESTROGEN RECEPTOR COACTIVATOR-RELATED"/>
    <property type="match status" value="1"/>
</dbReference>
<dbReference type="PANTHER" id="PTHR23354:SF62">
    <property type="entry name" value="MUSTARD, ISOFORM V"/>
    <property type="match status" value="1"/>
</dbReference>
<evidence type="ECO:0000256" key="3">
    <source>
        <dbReference type="ARBA" id="ARBA00023128"/>
    </source>
</evidence>
<gene>
    <name evidence="7" type="ORF">C4B63_23g20</name>
</gene>
<dbReference type="VEuPathDB" id="TriTrypDB:BCY84_15343"/>
<sequence length="1198" mass="132963">MQHVRHLEGCIKRCQDGMDEIDAVVDEFGKCIVDEEKVLHLWQSIERSEVGLLHALAVCDTSVHSSYFRVMYLLSHGDEVLAQMQLAKERLLRCFRFIAAKRERGVMDATAPTNGMDATGSAAVDYLVREAATILSELRDRGQHLVDNALLIQKKLIYSLRGEGDVMMELHQQDEDQSGGIKLEYPLHIFPSFPEDAEKEKNGIAVLSKLKEDHGIESWTPWEESNAIWTDLQLMKMSLRNAFSAAACKHYFVAAYDFALVMKLLATKCCTVEELLMTVLSLEYRREGDSSLSHFIKTSELTERATSPWAASILSKMHPNVLSKEFFLARGNPMPPYFISLTFVSLVWNTAFCLWQKGCVKEAHQWLCEIDVERLFILAGATEKGTEKECVNGVCGLMTRHRFTEYGERISLETHVGRSDPFEPAHVDEGGKLKGPRGEYQESARLYPLLCRIVCLRNLCAVLLLCTTPQDVLFLLLHFHSALQWQAQCVLPQSDCENWEEREFKRGQPHTDATAEVLTVAMLVVEYYLTQRVIVTVESSVSSGSPSPMDVETAVHQVCDELICFLSSAKLSGVEELEQHGFPPAWHVRYDDESNARNDDSDSSLGPSWLTVQVLGMTQAFASGFRSSNFYRRAFAAGEPNAIHRGAVGDGVKPVEKRSTWSSSFANRMQNTARFIMKSVGGSWEGGEDTETARKSSFLSGELRAILLLPQCFEVKEYLRAEKGPGDLCFPSLHGVGLPLLPEEELVDGSCKSSEDLAWRLLVIACRYSKSQSLVSLMPHSSTDDSDGLLDIVIPELNNSARMLMSGLKVHAGDEWLPVWKHERSLSAGRVRTSKLLAALERGTFMSVVRDDPRRDGADSGHHGERAAHPEKEFLHDTIFSRNSIPPAADVMKNSENVAEEHKGEAEGSTARLWDSPAPTYTPPIHFDFSAFTSGSAEALQATRQIVDDLLRGQEATGNAAANGEEMIAESNTHCMSVLTPNSRQLLHEELPSIWQFMPWRLIYSSRHHGFSFNAMLSCSQREADASREHGRISPMLLVIELMTTNRRASTSDEDGPKKLVIGACLSESLHTGTRRFYGNSGTFVFQLLLSSAASQSASPQLRIYRATGRNQQFINTMSHSLAIGGGGGCSIFFNDTITHGSTAACATFDAPPLTHWSTSSSFLSWSSDVAAEGETKDDSALSYAFDVCSLELLVIGD</sequence>
<feature type="domain" description="TLDc" evidence="6">
    <location>
        <begin position="977"/>
        <end position="1160"/>
    </location>
</feature>
<dbReference type="VEuPathDB" id="TriTrypDB:TcBrA4_0131040"/>
<dbReference type="VEuPathDB" id="TriTrypDB:TcG_00915"/>
<dbReference type="VEuPathDB" id="TriTrypDB:TCDM_00393"/>
<evidence type="ECO:0000259" key="6">
    <source>
        <dbReference type="PROSITE" id="PS51886"/>
    </source>
</evidence>
<comment type="caution">
    <text evidence="7">The sequence shown here is derived from an EMBL/GenBank/DDBJ whole genome shotgun (WGS) entry which is preliminary data.</text>
</comment>
<dbReference type="VEuPathDB" id="TriTrypDB:TcCLB.510267.10"/>
<name>A0A2V2VIL6_TRYCR</name>
<accession>A0A2V2VIL6</accession>
<comment type="subcellular location">
    <subcellularLocation>
        <location evidence="1">Mitochondrion</location>
    </subcellularLocation>
</comment>
<dbReference type="VEuPathDB" id="TriTrypDB:TcCL_NonESM01212"/>
<dbReference type="VEuPathDB" id="TriTrypDB:TcCLB.510309.60"/>